<dbReference type="KEGG" id="vcop:MM50RIKEN_10410"/>
<accession>A0A810PYU7</accession>
<dbReference type="EMBL" id="AP023418">
    <property type="protein sequence ID" value="BCK81278.1"/>
    <property type="molecule type" value="Genomic_DNA"/>
</dbReference>
<organism evidence="2 3">
    <name type="scientific">Vescimonas coprocola</name>
    <dbReference type="NCBI Taxonomy" id="2714355"/>
    <lineage>
        <taxon>Bacteria</taxon>
        <taxon>Bacillati</taxon>
        <taxon>Bacillota</taxon>
        <taxon>Clostridia</taxon>
        <taxon>Eubacteriales</taxon>
        <taxon>Oscillospiraceae</taxon>
        <taxon>Vescimonas</taxon>
    </lineage>
</organism>
<keyword evidence="1" id="KW-1133">Transmembrane helix</keyword>
<feature type="transmembrane region" description="Helical" evidence="1">
    <location>
        <begin position="12"/>
        <end position="35"/>
    </location>
</feature>
<evidence type="ECO:0000256" key="1">
    <source>
        <dbReference type="SAM" id="Phobius"/>
    </source>
</evidence>
<sequence length="425" mass="45751">MKDKGEKGSFTVEAILSLSIFMFAFVTIVSLATVAKIESTTQYAIDQAAKEISKYTYIASRANLLVHPKDSAEATVDSIDEAVQSMYDFSDVLSSSTGGNGVPLNSEGLSDMLSGMSGDDFKSITASAQNVYNSFAPLMSDPKGAITALAQVVAQKGGSALVSRVIAQPLCKALLPKYITQQDDASAVLEKMGVVNGLDGLDFSLSTFLMDQRTINVVLVYEIDVKGFGIFDQKLIVKQTASTAAWLADTEGVKLSDVASKTSAWQKSDMERGKDYVSELQGENPHQGVKNGVGVDLYDQDSNTFTAVHSMNVFAASYSDYVRSGDGTKASDYILKREKIKAALKAYANALNRAVDSISESIEMSDGTDCQTALEKTMHREKVLIIVVPEEATEFASLLQEIANEIEQETGVKVNITYRDEALGG</sequence>
<proteinExistence type="predicted"/>
<dbReference type="RefSeq" id="WP_213542029.1">
    <property type="nucleotide sequence ID" value="NZ_AP023418.1"/>
</dbReference>
<keyword evidence="1" id="KW-0812">Transmembrane</keyword>
<protein>
    <recommendedName>
        <fullName evidence="4">Pilus assembly protein</fullName>
    </recommendedName>
</protein>
<reference evidence="2" key="1">
    <citation type="submission" date="2020-09" db="EMBL/GenBank/DDBJ databases">
        <title>New species isolated from human feces.</title>
        <authorList>
            <person name="Kitahara M."/>
            <person name="Shigeno Y."/>
            <person name="Shime M."/>
            <person name="Matsumoto Y."/>
            <person name="Nakamura S."/>
            <person name="Motooka D."/>
            <person name="Fukuoka S."/>
            <person name="Nishikawa H."/>
            <person name="Benno Y."/>
        </authorList>
    </citation>
    <scope>NUCLEOTIDE SEQUENCE</scope>
    <source>
        <strain evidence="2">MM50</strain>
    </source>
</reference>
<evidence type="ECO:0000313" key="2">
    <source>
        <dbReference type="EMBL" id="BCK81278.1"/>
    </source>
</evidence>
<name>A0A810PYU7_9FIRM</name>
<evidence type="ECO:0008006" key="4">
    <source>
        <dbReference type="Google" id="ProtNLM"/>
    </source>
</evidence>
<dbReference type="AlphaFoldDB" id="A0A810PYU7"/>
<keyword evidence="3" id="KW-1185">Reference proteome</keyword>
<dbReference type="Proteomes" id="UP000681035">
    <property type="component" value="Chromosome"/>
</dbReference>
<evidence type="ECO:0000313" key="3">
    <source>
        <dbReference type="Proteomes" id="UP000681035"/>
    </source>
</evidence>
<keyword evidence="1" id="KW-0472">Membrane</keyword>
<gene>
    <name evidence="2" type="ORF">MM50RIKEN_10410</name>
</gene>